<gene>
    <name evidence="2" type="ORF">EVA_11730</name>
</gene>
<comment type="caution">
    <text evidence="2">The sequence shown here is derived from an EMBL/GenBank/DDBJ whole genome shotgun (WGS) entry which is preliminary data.</text>
</comment>
<accession>J9G009</accession>
<protein>
    <submittedName>
        <fullName evidence="2">Protein containing DUF935</fullName>
    </submittedName>
</protein>
<feature type="region of interest" description="Disordered" evidence="1">
    <location>
        <begin position="402"/>
        <end position="434"/>
    </location>
</feature>
<dbReference type="AlphaFoldDB" id="J9G009"/>
<evidence type="ECO:0000313" key="2">
    <source>
        <dbReference type="EMBL" id="EJX00164.1"/>
    </source>
</evidence>
<sequence length="434" mass="49185">MNIFNHIPLFRNRKAGKKQDKRITQGGNFSPGATVVLSAPRRFGLGLDDYMTAIRDAENVDYPRRVRLYDLYNDILLDPHLFAVVQKRKSGVLGRKILFRRNGQDDDKVNEQLASPWFLRFVEDALDAQLWGFSLMQFFVNRQGWMDYYLVPRKHVDLQNGTIRHRQENLTGEPFDNFSDLLLVNGKEPLGILARTAPYVIYKRGTMGDWSQYAELFGMPVRKYTYDAADPAAREATISDAMDQGGGSVFLCPDGTNLEFIESGNKTGSSELYSTFVERCNAEISKAVVGNTLTTEASETGTQALGTVHRQVEDELSKQDGLFILNLLNYEMTDIFASLGIDTRGGSFVFAEEEELGLLQKADLFAKARLNLHLPISDDYLYEQLKIEKPDSYAQLVQRMEEERMQDGQPDNQPQNRARSRFFVPAPGSGALEW</sequence>
<proteinExistence type="predicted"/>
<dbReference type="Pfam" id="PF06074">
    <property type="entry name" value="Portal_Mu"/>
    <property type="match status" value="1"/>
</dbReference>
<dbReference type="EMBL" id="AMCI01003501">
    <property type="protein sequence ID" value="EJX00164.1"/>
    <property type="molecule type" value="Genomic_DNA"/>
</dbReference>
<dbReference type="InterPro" id="IPR009279">
    <property type="entry name" value="Portal_Mu"/>
</dbReference>
<organism evidence="2">
    <name type="scientific">gut metagenome</name>
    <dbReference type="NCBI Taxonomy" id="749906"/>
    <lineage>
        <taxon>unclassified sequences</taxon>
        <taxon>metagenomes</taxon>
        <taxon>organismal metagenomes</taxon>
    </lineage>
</organism>
<name>J9G009_9ZZZZ</name>
<evidence type="ECO:0000256" key="1">
    <source>
        <dbReference type="SAM" id="MobiDB-lite"/>
    </source>
</evidence>
<reference evidence="2" key="1">
    <citation type="journal article" date="2012" name="PLoS ONE">
        <title>Gene sets for utilization of primary and secondary nutrition supplies in the distal gut of endangered iberian lynx.</title>
        <authorList>
            <person name="Alcaide M."/>
            <person name="Messina E."/>
            <person name="Richter M."/>
            <person name="Bargiela R."/>
            <person name="Peplies J."/>
            <person name="Huws S.A."/>
            <person name="Newbold C.J."/>
            <person name="Golyshin P.N."/>
            <person name="Simon M.A."/>
            <person name="Lopez G."/>
            <person name="Yakimov M.M."/>
            <person name="Ferrer M."/>
        </authorList>
    </citation>
    <scope>NUCLEOTIDE SEQUENCE</scope>
</reference>